<feature type="transmembrane region" description="Helical" evidence="9">
    <location>
        <begin position="86"/>
        <end position="104"/>
    </location>
</feature>
<feature type="transmembrane region" description="Helical" evidence="9">
    <location>
        <begin position="53"/>
        <end position="79"/>
    </location>
</feature>
<dbReference type="PRINTS" id="PR00781">
    <property type="entry name" value="LIPOSIGPTASE"/>
</dbReference>
<comment type="caution">
    <text evidence="9">Lacks conserved residue(s) required for the propagation of feature annotation.</text>
</comment>
<gene>
    <name evidence="9 12" type="primary">lspA</name>
    <name evidence="12" type="ORF">HCR76_07580</name>
</gene>
<protein>
    <recommendedName>
        <fullName evidence="9">Lipoprotein signal peptidase</fullName>
        <ecNumber evidence="9">3.4.23.36</ecNumber>
    </recommendedName>
    <alternativeName>
        <fullName evidence="9">Prolipoprotein signal peptidase</fullName>
    </alternativeName>
    <alternativeName>
        <fullName evidence="9">Signal peptidase II</fullName>
        <shortName evidence="9">SPase II</shortName>
    </alternativeName>
</protein>
<evidence type="ECO:0000313" key="13">
    <source>
        <dbReference type="Proteomes" id="UP000662814"/>
    </source>
</evidence>
<keyword evidence="6 9" id="KW-0378">Hydrolase</keyword>
<keyword evidence="4 9" id="KW-0812">Transmembrane</keyword>
<keyword evidence="7 9" id="KW-1133">Transmembrane helix</keyword>
<dbReference type="PANTHER" id="PTHR33695">
    <property type="entry name" value="LIPOPROTEIN SIGNAL PEPTIDASE"/>
    <property type="match status" value="1"/>
</dbReference>
<dbReference type="HAMAP" id="MF_00161">
    <property type="entry name" value="LspA"/>
    <property type="match status" value="1"/>
</dbReference>
<dbReference type="Pfam" id="PF01252">
    <property type="entry name" value="Peptidase_A8"/>
    <property type="match status" value="1"/>
</dbReference>
<dbReference type="EC" id="3.4.23.36" evidence="9"/>
<reference evidence="12 13" key="1">
    <citation type="submission" date="2020-12" db="EMBL/GenBank/DDBJ databases">
        <title>Microbacterium sp. HY060.</title>
        <authorList>
            <person name="Zhou J."/>
        </authorList>
    </citation>
    <scope>NUCLEOTIDE SEQUENCE [LARGE SCALE GENOMIC DNA]</scope>
    <source>
        <strain evidence="12 13">HY60</strain>
    </source>
</reference>
<comment type="catalytic activity">
    <reaction evidence="9">
        <text>Release of signal peptides from bacterial membrane prolipoproteins. Hydrolyzes -Xaa-Yaa-Zaa-|-(S,diacylglyceryl)Cys-, in which Xaa is hydrophobic (preferably Leu), and Yaa (Ala or Ser) and Zaa (Gly or Ala) have small, neutral side chains.</text>
        <dbReference type="EC" id="3.4.23.36"/>
    </reaction>
</comment>
<comment type="similarity">
    <text evidence="1 9 10">Belongs to the peptidase A8 family.</text>
</comment>
<feature type="active site" evidence="9">
    <location>
        <position position="136"/>
    </location>
</feature>
<evidence type="ECO:0000256" key="2">
    <source>
        <dbReference type="ARBA" id="ARBA00022475"/>
    </source>
</evidence>
<dbReference type="EMBL" id="CP061169">
    <property type="protein sequence ID" value="QPZ40242.1"/>
    <property type="molecule type" value="Genomic_DNA"/>
</dbReference>
<dbReference type="NCBIfam" id="TIGR00077">
    <property type="entry name" value="lspA"/>
    <property type="match status" value="1"/>
</dbReference>
<accession>A0ABX6YND1</accession>
<keyword evidence="2 9" id="KW-1003">Cell membrane</keyword>
<evidence type="ECO:0000256" key="3">
    <source>
        <dbReference type="ARBA" id="ARBA00022670"/>
    </source>
</evidence>
<dbReference type="Proteomes" id="UP000662814">
    <property type="component" value="Chromosome"/>
</dbReference>
<evidence type="ECO:0000256" key="5">
    <source>
        <dbReference type="ARBA" id="ARBA00022750"/>
    </source>
</evidence>
<keyword evidence="8 9" id="KW-0472">Membrane</keyword>
<comment type="pathway">
    <text evidence="9">Protein modification; lipoprotein biosynthesis (signal peptide cleavage).</text>
</comment>
<sequence>MVRALSVLVTVAVLWVGFDQFTKYLVVTNLHENERVAVFGDVLQFVFVRNSGAAFSFASGATWIFSLLATGVVIAIIVMARRIRSVRWGLVIGLLLGGVLGNLLDRYFREPSFGLGHVVDFISTPWMIPAIYNVADIGICVAMALFILLTVLGVGLDGRRATKLKAESETSDTEATEGEGGLASEGTAPDVAASSDVEDENSSPQKGS</sequence>
<evidence type="ECO:0000256" key="8">
    <source>
        <dbReference type="ARBA" id="ARBA00023136"/>
    </source>
</evidence>
<proteinExistence type="inferred from homology"/>
<evidence type="ECO:0000256" key="9">
    <source>
        <dbReference type="HAMAP-Rule" id="MF_00161"/>
    </source>
</evidence>
<comment type="function">
    <text evidence="9">This protein specifically catalyzes the removal of signal peptides from prolipoproteins.</text>
</comment>
<keyword evidence="5 9" id="KW-0064">Aspartyl protease</keyword>
<evidence type="ECO:0000256" key="1">
    <source>
        <dbReference type="ARBA" id="ARBA00006139"/>
    </source>
</evidence>
<dbReference type="GO" id="GO:0004190">
    <property type="term" value="F:aspartic-type endopeptidase activity"/>
    <property type="evidence" value="ECO:0007669"/>
    <property type="project" value="UniProtKB-EC"/>
</dbReference>
<keyword evidence="13" id="KW-1185">Reference proteome</keyword>
<dbReference type="InterPro" id="IPR001872">
    <property type="entry name" value="Peptidase_A8"/>
</dbReference>
<evidence type="ECO:0000256" key="7">
    <source>
        <dbReference type="ARBA" id="ARBA00022989"/>
    </source>
</evidence>
<keyword evidence="3 9" id="KW-0645">Protease</keyword>
<feature type="active site" evidence="9">
    <location>
        <position position="120"/>
    </location>
</feature>
<feature type="transmembrane region" description="Helical" evidence="9">
    <location>
        <begin position="130"/>
        <end position="156"/>
    </location>
</feature>
<organism evidence="12 13">
    <name type="scientific">Paramicrobacterium chengjingii</name>
    <dbReference type="NCBI Taxonomy" id="2769067"/>
    <lineage>
        <taxon>Bacteria</taxon>
        <taxon>Bacillati</taxon>
        <taxon>Actinomycetota</taxon>
        <taxon>Actinomycetes</taxon>
        <taxon>Micrococcales</taxon>
        <taxon>Microbacteriaceae</taxon>
        <taxon>Paramicrobacterium</taxon>
    </lineage>
</organism>
<evidence type="ECO:0000256" key="4">
    <source>
        <dbReference type="ARBA" id="ARBA00022692"/>
    </source>
</evidence>
<evidence type="ECO:0000256" key="6">
    <source>
        <dbReference type="ARBA" id="ARBA00022801"/>
    </source>
</evidence>
<feature type="region of interest" description="Disordered" evidence="11">
    <location>
        <begin position="163"/>
        <end position="208"/>
    </location>
</feature>
<comment type="subcellular location">
    <subcellularLocation>
        <location evidence="9">Cell membrane</location>
        <topology evidence="9">Multi-pass membrane protein</topology>
    </subcellularLocation>
</comment>
<evidence type="ECO:0000256" key="11">
    <source>
        <dbReference type="SAM" id="MobiDB-lite"/>
    </source>
</evidence>
<evidence type="ECO:0000313" key="12">
    <source>
        <dbReference type="EMBL" id="QPZ40242.1"/>
    </source>
</evidence>
<name>A0ABX6YND1_9MICO</name>
<dbReference type="PANTHER" id="PTHR33695:SF1">
    <property type="entry name" value="LIPOPROTEIN SIGNAL PEPTIDASE"/>
    <property type="match status" value="1"/>
</dbReference>
<evidence type="ECO:0000256" key="10">
    <source>
        <dbReference type="RuleBase" id="RU004181"/>
    </source>
</evidence>